<evidence type="ECO:0000313" key="4">
    <source>
        <dbReference type="Proteomes" id="UP000594261"/>
    </source>
</evidence>
<organism evidence="3 4">
    <name type="scientific">Quercus lobata</name>
    <name type="common">Valley oak</name>
    <dbReference type="NCBI Taxonomy" id="97700"/>
    <lineage>
        <taxon>Eukaryota</taxon>
        <taxon>Viridiplantae</taxon>
        <taxon>Streptophyta</taxon>
        <taxon>Embryophyta</taxon>
        <taxon>Tracheophyta</taxon>
        <taxon>Spermatophyta</taxon>
        <taxon>Magnoliopsida</taxon>
        <taxon>eudicotyledons</taxon>
        <taxon>Gunneridae</taxon>
        <taxon>Pentapetalae</taxon>
        <taxon>rosids</taxon>
        <taxon>fabids</taxon>
        <taxon>Fagales</taxon>
        <taxon>Fagaceae</taxon>
        <taxon>Quercus</taxon>
    </lineage>
</organism>
<dbReference type="Gramene" id="QL04p018501:mrna">
    <property type="protein sequence ID" value="QL04p018501:mrna"/>
    <property type="gene ID" value="QL04p018501"/>
</dbReference>
<dbReference type="InterPro" id="IPR006566">
    <property type="entry name" value="FBD"/>
</dbReference>
<evidence type="ECO:0000313" key="3">
    <source>
        <dbReference type="EnsemblPlants" id="QL04p018501:mrna"/>
    </source>
</evidence>
<protein>
    <recommendedName>
        <fullName evidence="2">FBD domain-containing protein</fullName>
    </recommendedName>
</protein>
<evidence type="ECO:0000256" key="1">
    <source>
        <dbReference type="SAM" id="MobiDB-lite"/>
    </source>
</evidence>
<evidence type="ECO:0000259" key="2">
    <source>
        <dbReference type="Pfam" id="PF08387"/>
    </source>
</evidence>
<feature type="domain" description="FBD" evidence="2">
    <location>
        <begin position="254"/>
        <end position="295"/>
    </location>
</feature>
<accession>A0A7N2LEJ2</accession>
<dbReference type="EnsemblPlants" id="QL04p018501:mrna">
    <property type="protein sequence ID" value="QL04p018501:mrna"/>
    <property type="gene ID" value="QL04p018501"/>
</dbReference>
<dbReference type="Proteomes" id="UP000594261">
    <property type="component" value="Chromosome 4"/>
</dbReference>
<dbReference type="EMBL" id="LRBV02000004">
    <property type="status" value="NOT_ANNOTATED_CDS"/>
    <property type="molecule type" value="Genomic_DNA"/>
</dbReference>
<feature type="region of interest" description="Disordered" evidence="1">
    <location>
        <begin position="1"/>
        <end position="57"/>
    </location>
</feature>
<dbReference type="AlphaFoldDB" id="A0A7N2LEJ2"/>
<reference evidence="3" key="2">
    <citation type="submission" date="2021-01" db="UniProtKB">
        <authorList>
            <consortium name="EnsemblPlants"/>
        </authorList>
    </citation>
    <scope>IDENTIFICATION</scope>
</reference>
<name>A0A7N2LEJ2_QUELO</name>
<dbReference type="Pfam" id="PF08387">
    <property type="entry name" value="FBD"/>
    <property type="match status" value="1"/>
</dbReference>
<reference evidence="3 4" key="1">
    <citation type="journal article" date="2016" name="G3 (Bethesda)">
        <title>First Draft Assembly and Annotation of the Genome of a California Endemic Oak Quercus lobata Nee (Fagaceae).</title>
        <authorList>
            <person name="Sork V.L."/>
            <person name="Fitz-Gibbon S.T."/>
            <person name="Puiu D."/>
            <person name="Crepeau M."/>
            <person name="Gugger P.F."/>
            <person name="Sherman R."/>
            <person name="Stevens K."/>
            <person name="Langley C.H."/>
            <person name="Pellegrini M."/>
            <person name="Salzberg S.L."/>
        </authorList>
    </citation>
    <scope>NUCLEOTIDE SEQUENCE [LARGE SCALE GENOMIC DNA]</scope>
    <source>
        <strain evidence="3 4">cv. SW786</strain>
    </source>
</reference>
<proteinExistence type="predicted"/>
<dbReference type="InParanoid" id="A0A7N2LEJ2"/>
<keyword evidence="4" id="KW-1185">Reference proteome</keyword>
<sequence length="319" mass="36483">MEEENSDSSERSSTSSEDSAPYFPHYSSHATNPINSQEEEESSDDHRTKHQSLKKIESAPYLTPSSSEFSPLCPPKTLSKQAAPKLTNFSFLLVYESELKTRLDRWVRFATTGKVDRLSLRSSSSYIKPYGYTLPQHLYADEFVSELDFHFCEIKPNGLVGRSSLKRLCIGIKDVSTLIEVKLNFELLVKYESVEEDACKEHQDIVKELLQSLHHIKNLTVGKWCLMLEFTLDFTIDNNFDHEKYWKSQNRAFGCLSRHLKTVEIVGFEAKCFGLKCLTGLVQFPLKHARVLEKVIYGKAKASNQTPTLLEACRLLKLE</sequence>